<sequence>MKSFGTMAEKDKNDHNIKGELTYEDKVIQKIVGLALENIDGLLSIEGGFFSNLTGKLVNNEDVTSGVDVEVGKTQVAVDLKVIVEYRKNVPEIYNQIKDVICKEVANMTDLDVVEVNVTVTDIKTKEQQKKDEITVQDRVTDAVQSTGKFASKQVDKVVDKVDDATPEQGRVK</sequence>
<dbReference type="PANTHER" id="PTHR34297">
    <property type="entry name" value="HYPOTHETICAL CYTOSOLIC PROTEIN-RELATED"/>
    <property type="match status" value="1"/>
</dbReference>
<proteinExistence type="inferred from homology"/>
<dbReference type="Pfam" id="PF03780">
    <property type="entry name" value="Asp23"/>
    <property type="match status" value="1"/>
</dbReference>
<name>A0ABV4D922_9LACT</name>
<gene>
    <name evidence="3" type="ORF">AALM99_07070</name>
</gene>
<evidence type="ECO:0000313" key="4">
    <source>
        <dbReference type="Proteomes" id="UP001565242"/>
    </source>
</evidence>
<accession>A0ABV4D922</accession>
<dbReference type="EMBL" id="JBCLSQ010000015">
    <property type="protein sequence ID" value="MEY8538199.1"/>
    <property type="molecule type" value="Genomic_DNA"/>
</dbReference>
<organism evidence="3 4">
    <name type="scientific">Lactococcus muris</name>
    <dbReference type="NCBI Taxonomy" id="2941330"/>
    <lineage>
        <taxon>Bacteria</taxon>
        <taxon>Bacillati</taxon>
        <taxon>Bacillota</taxon>
        <taxon>Bacilli</taxon>
        <taxon>Lactobacillales</taxon>
        <taxon>Streptococcaceae</taxon>
        <taxon>Lactococcus</taxon>
    </lineage>
</organism>
<comment type="caution">
    <text evidence="3">The sequence shown here is derived from an EMBL/GenBank/DDBJ whole genome shotgun (WGS) entry which is preliminary data.</text>
</comment>
<evidence type="ECO:0000313" key="3">
    <source>
        <dbReference type="EMBL" id="MEY8538199.1"/>
    </source>
</evidence>
<evidence type="ECO:0000256" key="2">
    <source>
        <dbReference type="ARBA" id="ARBA00039575"/>
    </source>
</evidence>
<evidence type="ECO:0000256" key="1">
    <source>
        <dbReference type="ARBA" id="ARBA00005721"/>
    </source>
</evidence>
<dbReference type="InterPro" id="IPR005531">
    <property type="entry name" value="Asp23"/>
</dbReference>
<keyword evidence="4" id="KW-1185">Reference proteome</keyword>
<dbReference type="PANTHER" id="PTHR34297:SF3">
    <property type="entry name" value="ALKALINE SHOCK PROTEIN 23"/>
    <property type="match status" value="1"/>
</dbReference>
<reference evidence="3 4" key="1">
    <citation type="submission" date="2024-03" db="EMBL/GenBank/DDBJ databases">
        <title>Mouse gut bacterial collection (mGBC) of GemPharmatech.</title>
        <authorList>
            <person name="He Y."/>
            <person name="Dong L."/>
            <person name="Wu D."/>
            <person name="Gao X."/>
            <person name="Lin Z."/>
        </authorList>
    </citation>
    <scope>NUCLEOTIDE SEQUENCE [LARGE SCALE GENOMIC DNA]</scope>
    <source>
        <strain evidence="3 4">20-218</strain>
    </source>
</reference>
<dbReference type="Proteomes" id="UP001565242">
    <property type="component" value="Unassembled WGS sequence"/>
</dbReference>
<protein>
    <recommendedName>
        <fullName evidence="2">Stress response regulator gls24 homolog</fullName>
    </recommendedName>
</protein>
<comment type="similarity">
    <text evidence="1">Belongs to the asp23 family.</text>
</comment>